<dbReference type="PANTHER" id="PTHR14963">
    <property type="entry name" value="RHO GTPASE ACTIVATING PROTEIN 18,19-RELATED"/>
    <property type="match status" value="1"/>
</dbReference>
<dbReference type="GO" id="GO:0007165">
    <property type="term" value="P:signal transduction"/>
    <property type="evidence" value="ECO:0007669"/>
    <property type="project" value="InterPro"/>
</dbReference>
<name>A0A1B6JIN6_9HEMI</name>
<dbReference type="InterPro" id="IPR000198">
    <property type="entry name" value="RhoGAP_dom"/>
</dbReference>
<feature type="region of interest" description="Disordered" evidence="2">
    <location>
        <begin position="613"/>
        <end position="681"/>
    </location>
</feature>
<evidence type="ECO:0000259" key="3">
    <source>
        <dbReference type="PROSITE" id="PS50238"/>
    </source>
</evidence>
<reference evidence="4" key="1">
    <citation type="submission" date="2015-11" db="EMBL/GenBank/DDBJ databases">
        <title>De novo transcriptome assembly of four potential Pierce s Disease insect vectors from Arizona vineyards.</title>
        <authorList>
            <person name="Tassone E.E."/>
        </authorList>
    </citation>
    <scope>NUCLEOTIDE SEQUENCE</scope>
</reference>
<organism evidence="4">
    <name type="scientific">Homalodisca liturata</name>
    <dbReference type="NCBI Taxonomy" id="320908"/>
    <lineage>
        <taxon>Eukaryota</taxon>
        <taxon>Metazoa</taxon>
        <taxon>Ecdysozoa</taxon>
        <taxon>Arthropoda</taxon>
        <taxon>Hexapoda</taxon>
        <taxon>Insecta</taxon>
        <taxon>Pterygota</taxon>
        <taxon>Neoptera</taxon>
        <taxon>Paraneoptera</taxon>
        <taxon>Hemiptera</taxon>
        <taxon>Auchenorrhyncha</taxon>
        <taxon>Membracoidea</taxon>
        <taxon>Cicadellidae</taxon>
        <taxon>Cicadellinae</taxon>
        <taxon>Proconiini</taxon>
        <taxon>Homalodisca</taxon>
    </lineage>
</organism>
<dbReference type="Pfam" id="PF00620">
    <property type="entry name" value="RhoGAP"/>
    <property type="match status" value="1"/>
</dbReference>
<dbReference type="AlphaFoldDB" id="A0A1B6JIN6"/>
<dbReference type="PANTHER" id="PTHR14963:SF7">
    <property type="entry name" value="RHO GTPASE-ACTIVATING PROTEIN 19"/>
    <property type="match status" value="1"/>
</dbReference>
<evidence type="ECO:0000313" key="4">
    <source>
        <dbReference type="EMBL" id="JAS99060.1"/>
    </source>
</evidence>
<dbReference type="InterPro" id="IPR008936">
    <property type="entry name" value="Rho_GTPase_activation_prot"/>
</dbReference>
<dbReference type="GO" id="GO:0051056">
    <property type="term" value="P:regulation of small GTPase mediated signal transduction"/>
    <property type="evidence" value="ECO:0007669"/>
    <property type="project" value="TreeGrafter"/>
</dbReference>
<dbReference type="GO" id="GO:0005737">
    <property type="term" value="C:cytoplasm"/>
    <property type="evidence" value="ECO:0007669"/>
    <property type="project" value="TreeGrafter"/>
</dbReference>
<proteinExistence type="predicted"/>
<evidence type="ECO:0000256" key="1">
    <source>
        <dbReference type="ARBA" id="ARBA00022468"/>
    </source>
</evidence>
<dbReference type="SMART" id="SM00324">
    <property type="entry name" value="RhoGAP"/>
    <property type="match status" value="1"/>
</dbReference>
<dbReference type="SUPFAM" id="SSF48350">
    <property type="entry name" value="GTPase activation domain, GAP"/>
    <property type="match status" value="1"/>
</dbReference>
<feature type="compositionally biased region" description="Basic and acidic residues" evidence="2">
    <location>
        <begin position="665"/>
        <end position="674"/>
    </location>
</feature>
<feature type="domain" description="Rho-GAP" evidence="3">
    <location>
        <begin position="82"/>
        <end position="269"/>
    </location>
</feature>
<gene>
    <name evidence="4" type="ORF">g.14927</name>
</gene>
<accession>A0A1B6JIN6</accession>
<keyword evidence="1" id="KW-0343">GTPase activation</keyword>
<protein>
    <recommendedName>
        <fullName evidence="3">Rho-GAP domain-containing protein</fullName>
    </recommendedName>
</protein>
<dbReference type="Gene3D" id="1.10.555.10">
    <property type="entry name" value="Rho GTPase activation protein"/>
    <property type="match status" value="1"/>
</dbReference>
<dbReference type="GO" id="GO:0005096">
    <property type="term" value="F:GTPase activator activity"/>
    <property type="evidence" value="ECO:0007669"/>
    <property type="project" value="UniProtKB-KW"/>
</dbReference>
<evidence type="ECO:0000256" key="2">
    <source>
        <dbReference type="SAM" id="MobiDB-lite"/>
    </source>
</evidence>
<dbReference type="PROSITE" id="PS50238">
    <property type="entry name" value="RHOGAP"/>
    <property type="match status" value="1"/>
</dbReference>
<sequence length="700" mass="77898">METDTSLLQCDSSNDWSLAKKLKSEDPVQFHTLVRMHLSFVLDLNTDDCDSQPEKSKLRSVKWSFVPFTKKTKPPGKTSEGPQLTKDGISQVYQLIEFLSKEENIVQEGIFRRTGKLTRQQELKSHLTSGEIIDLNNGYYSVHDCASVLKTYLADLQEPLLTEAYFPAYCQIAELCSHKPNDDRLQQALQLLVLLLPQDNWVILRDVLQLLNLVARRQNENKMSPENLATLFTPHLLCPRKLPPEALHSTSQSLSKVVALMISVGLDLFRIPTALATDIKMYWERRKQSPDAYLNESSAATTVFSFVDRERTAQENTSNPTEAALAQLYAHIQSLPESSKKRRLVKQFNKENGNGTPNTRTKSFGDSIKKHIFNKTLKPARGFCEIGQLKKRSSSEEVLNSPDSKTPKCFQKLKSGKSCDNIEVDCLESPLEKNTVGEMKLPERLVESEDRPENLLPKLASPLPSLGKENSPFFTPTTPCLGRHRQLSVSKPPLTPANRYTSLLTSTPACGNCLLTPSPMLTSADDMSPITLSTQQMSKAMQETMMTPRSRKPVVAVSASNLCHLANLTWGVKGEETSDSFSETGDSLAGAFKEYLSSRSILSASPVDLSFSSRTGDFDPSSEPSHEDPPRSPLSESLLYVLDGNVPEDLSSDSSGYGDIRSRKREADGVDNKPSKRFGPRDIVVTGRDTVREVPHETSL</sequence>
<dbReference type="EMBL" id="GECU01008646">
    <property type="protein sequence ID" value="JAS99060.1"/>
    <property type="molecule type" value="Transcribed_RNA"/>
</dbReference>